<sequence length="677" mass="70843">MKKNILRKFFEVLSSKINCWIPPKNIISTLAFYKNENVDGLKSKTSGGNTQERTVNCNVQQVGMRTNNIKNTLRVFNPLLIAFLLFALLPLSAVGQTCDGNTPSQPDLRLLKLGCSANDVEIISATLGKATCVTCTGTEVQELDLFVTLRHNTNSDRPSVSIFGNLTTTFADKTTSICDLLKCSGPLIPKNQILDNVPVQSGGNGIQIIKFGTIKYTCGSSLVLSDIMVAWTVPSDDPCPMLTSIPSKCSYPGGTLVIVPPLQATAEAFCSPDKVDVTVLGGIGPYTYSWTGPAGFTSTQKDPPTLGPGDYTVTVTDSDLRKCTTTATARQIVCCTPSATCKLGPIDIEGCSIPVAFTDPNDVFSGIQSCGKVITMTSADVGDTDVCGDGDGADFSRTYSLFFGGDLFTTCAQSIKIDDTTAPVIAALPAPSTINCPALPAFAQATATDTCDASVTLTFNDVKTPGNCAGNYSVTRTWTATDDCGNFSTATQTINVQDITAPVIAALPALSTINCPALPAFAQATATDTCDASVTLTFNDVKTPGNCAGNYSVTRTWTATDDCGNFSTATQTINVQDITAPVIAALPAPSTINCPALPAFAQATATDTCDASVTLTFNDVKTPGNCAGNYSVTRTWTATDDCGNFSTATQTINVQDITAPVIAALPAPSTINCPALP</sequence>
<feature type="transmembrane region" description="Helical" evidence="1">
    <location>
        <begin position="75"/>
        <end position="95"/>
    </location>
</feature>
<reference evidence="3 4" key="1">
    <citation type="submission" date="2019-03" db="EMBL/GenBank/DDBJ databases">
        <title>Flavobacterium AT-3-2 sp. nov., isolated from arctic soil.</title>
        <authorList>
            <person name="Chaudhary D.K."/>
        </authorList>
    </citation>
    <scope>NUCLEOTIDE SEQUENCE [LARGE SCALE GENOMIC DNA]</scope>
    <source>
        <strain evidence="3 4">AT-3-2</strain>
    </source>
</reference>
<dbReference type="InterPro" id="IPR057078">
    <property type="entry name" value="HYR-4C"/>
</dbReference>
<evidence type="ECO:0000313" key="3">
    <source>
        <dbReference type="EMBL" id="TDD73689.1"/>
    </source>
</evidence>
<dbReference type="EMBL" id="SMFM01000016">
    <property type="protein sequence ID" value="TDD73689.1"/>
    <property type="molecule type" value="Genomic_DNA"/>
</dbReference>
<name>A0A4R5APR9_9FLAO</name>
<dbReference type="Gene3D" id="2.60.40.10">
    <property type="entry name" value="Immunoglobulins"/>
    <property type="match status" value="4"/>
</dbReference>
<proteinExistence type="predicted"/>
<keyword evidence="1" id="KW-0812">Transmembrane</keyword>
<gene>
    <name evidence="3" type="ORF">E0F89_16870</name>
</gene>
<feature type="domain" description="HYR-like" evidence="2">
    <location>
        <begin position="585"/>
        <end position="654"/>
    </location>
</feature>
<evidence type="ECO:0000259" key="2">
    <source>
        <dbReference type="Pfam" id="PF23237"/>
    </source>
</evidence>
<evidence type="ECO:0000256" key="1">
    <source>
        <dbReference type="SAM" id="Phobius"/>
    </source>
</evidence>
<keyword evidence="1" id="KW-0472">Membrane</keyword>
<protein>
    <recommendedName>
        <fullName evidence="2">HYR-like domain-containing protein</fullName>
    </recommendedName>
</protein>
<evidence type="ECO:0000313" key="4">
    <source>
        <dbReference type="Proteomes" id="UP000295278"/>
    </source>
</evidence>
<accession>A0A4R5APR9</accession>
<dbReference type="InterPro" id="IPR013783">
    <property type="entry name" value="Ig-like_fold"/>
</dbReference>
<dbReference type="Pfam" id="PF23237">
    <property type="entry name" value="HYR_4C"/>
    <property type="match status" value="3"/>
</dbReference>
<feature type="domain" description="HYR-like" evidence="2">
    <location>
        <begin position="427"/>
        <end position="496"/>
    </location>
</feature>
<organism evidence="3 4">
    <name type="scientific">Flavobacterium caseinilyticum</name>
    <dbReference type="NCBI Taxonomy" id="2541732"/>
    <lineage>
        <taxon>Bacteria</taxon>
        <taxon>Pseudomonadati</taxon>
        <taxon>Bacteroidota</taxon>
        <taxon>Flavobacteriia</taxon>
        <taxon>Flavobacteriales</taxon>
        <taxon>Flavobacteriaceae</taxon>
        <taxon>Flavobacterium</taxon>
    </lineage>
</organism>
<dbReference type="Proteomes" id="UP000295278">
    <property type="component" value="Unassembled WGS sequence"/>
</dbReference>
<keyword evidence="4" id="KW-1185">Reference proteome</keyword>
<feature type="non-terminal residue" evidence="3">
    <location>
        <position position="677"/>
    </location>
</feature>
<comment type="caution">
    <text evidence="3">The sequence shown here is derived from an EMBL/GenBank/DDBJ whole genome shotgun (WGS) entry which is preliminary data.</text>
</comment>
<keyword evidence="1" id="KW-1133">Transmembrane helix</keyword>
<feature type="domain" description="HYR-like" evidence="2">
    <location>
        <begin position="506"/>
        <end position="575"/>
    </location>
</feature>
<dbReference type="AlphaFoldDB" id="A0A4R5APR9"/>